<evidence type="ECO:0000313" key="1">
    <source>
        <dbReference type="EMBL" id="KAH9771155.1"/>
    </source>
</evidence>
<gene>
    <name evidence="1" type="ORF">KPL71_012607</name>
</gene>
<proteinExistence type="predicted"/>
<keyword evidence="2" id="KW-1185">Reference proteome</keyword>
<protein>
    <submittedName>
        <fullName evidence="1">Protein kinase domain-containing protein</fullName>
    </submittedName>
</protein>
<organism evidence="1 2">
    <name type="scientific">Citrus sinensis</name>
    <name type="common">Sweet orange</name>
    <name type="synonym">Citrus aurantium var. sinensis</name>
    <dbReference type="NCBI Taxonomy" id="2711"/>
    <lineage>
        <taxon>Eukaryota</taxon>
        <taxon>Viridiplantae</taxon>
        <taxon>Streptophyta</taxon>
        <taxon>Embryophyta</taxon>
        <taxon>Tracheophyta</taxon>
        <taxon>Spermatophyta</taxon>
        <taxon>Magnoliopsida</taxon>
        <taxon>eudicotyledons</taxon>
        <taxon>Gunneridae</taxon>
        <taxon>Pentapetalae</taxon>
        <taxon>rosids</taxon>
        <taxon>malvids</taxon>
        <taxon>Sapindales</taxon>
        <taxon>Rutaceae</taxon>
        <taxon>Aurantioideae</taxon>
        <taxon>Citrus</taxon>
    </lineage>
</organism>
<name>A0ACB8LD82_CITSI</name>
<keyword evidence="1" id="KW-0808">Transferase</keyword>
<dbReference type="Proteomes" id="UP000829398">
    <property type="component" value="Chromosome 4"/>
</dbReference>
<sequence length="496" mass="56728">MSNDFQNFLQNEGIISQKTCPDTPQQNGIAERKNRHLLDVTRALLLDASVPSHFWVEALSTTVHLINCMPSFNLYNESPYFRLHNKHHDYTQLRIFGCICYCHLPASYRNKLTAQSSRCAFLGYASDRKGFLCYDPNARRTRISRNVIFVENIYFFQNTHVTTSLSPCSNLHDFDSDIPNKARFNLGIEMAKMTTFRTLLAIAGSQAWPLFQMDVKNVFLHGDLQEEVYMKLPPESSNDPSMFIRRSAAGIIILLVYVDDIIITGTDTSDIQQFKESLHSYFQIKDLGNLIYFLGLEVHRSSEGIYVHQHKYTKDLIALARLEDSTIKNTPLEINVKYSKDDGDLLSDPTLYRKLVGSWCMYLGNSFVSWKCKKQERVSKSSTEAEYRAMSGACSEIVWLRRLVSKLGFPQASPTLLHVDHKSAIQITENPVFHEITKHIEVDCHYIRDAYADGTIQLPHVSTTFQIADIFTKSLTKIRHQFLIGKLKLVDSPASI</sequence>
<keyword evidence="1" id="KW-0418">Kinase</keyword>
<reference evidence="2" key="1">
    <citation type="journal article" date="2023" name="Hortic. Res.">
        <title>A chromosome-level phased genome enabling allele-level studies in sweet orange: a case study on citrus Huanglongbing tolerance.</title>
        <authorList>
            <person name="Wu B."/>
            <person name="Yu Q."/>
            <person name="Deng Z."/>
            <person name="Duan Y."/>
            <person name="Luo F."/>
            <person name="Gmitter F. Jr."/>
        </authorList>
    </citation>
    <scope>NUCLEOTIDE SEQUENCE [LARGE SCALE GENOMIC DNA]</scope>
    <source>
        <strain evidence="2">cv. Valencia</strain>
    </source>
</reference>
<evidence type="ECO:0000313" key="2">
    <source>
        <dbReference type="Proteomes" id="UP000829398"/>
    </source>
</evidence>
<accession>A0ACB8LD82</accession>
<comment type="caution">
    <text evidence="1">The sequence shown here is derived from an EMBL/GenBank/DDBJ whole genome shotgun (WGS) entry which is preliminary data.</text>
</comment>
<dbReference type="EMBL" id="CM039173">
    <property type="protein sequence ID" value="KAH9771155.1"/>
    <property type="molecule type" value="Genomic_DNA"/>
</dbReference>